<evidence type="ECO:0000313" key="10">
    <source>
        <dbReference type="EMBL" id="NSG87661.1"/>
    </source>
</evidence>
<dbReference type="NCBIfam" id="TIGR02433">
    <property type="entry name" value="lysidine_TilS_C"/>
    <property type="match status" value="1"/>
</dbReference>
<dbReference type="InterPro" id="IPR012796">
    <property type="entry name" value="Lysidine-tRNA-synth_C"/>
</dbReference>
<evidence type="ECO:0000256" key="3">
    <source>
        <dbReference type="ARBA" id="ARBA00022598"/>
    </source>
</evidence>
<organism evidence="10 11">
    <name type="scientific">Blautia faecis</name>
    <dbReference type="NCBI Taxonomy" id="871665"/>
    <lineage>
        <taxon>Bacteria</taxon>
        <taxon>Bacillati</taxon>
        <taxon>Bacillota</taxon>
        <taxon>Clostridia</taxon>
        <taxon>Lachnospirales</taxon>
        <taxon>Lachnospiraceae</taxon>
        <taxon>Blautia</taxon>
    </lineage>
</organism>
<evidence type="ECO:0000256" key="2">
    <source>
        <dbReference type="ARBA" id="ARBA00022490"/>
    </source>
</evidence>
<dbReference type="EMBL" id="JAAITS010000097">
    <property type="protein sequence ID" value="NSG87661.1"/>
    <property type="molecule type" value="Genomic_DNA"/>
</dbReference>
<dbReference type="RefSeq" id="WP_173770427.1">
    <property type="nucleotide sequence ID" value="NZ_JAAITS010000097.1"/>
</dbReference>
<dbReference type="InterPro" id="IPR012795">
    <property type="entry name" value="tRNA_Ile_lys_synt_N"/>
</dbReference>
<dbReference type="Pfam" id="PF01171">
    <property type="entry name" value="ATP_bind_3"/>
    <property type="match status" value="2"/>
</dbReference>
<accession>A0ABX2HBS8</accession>
<dbReference type="InterPro" id="IPR014729">
    <property type="entry name" value="Rossmann-like_a/b/a_fold"/>
</dbReference>
<sequence>MYQKVKAYMKEHGMVVDGDVVLAGVSGGGDSMAMLEMLKRYQAEATFSLCAVHVHHGIRGEEADRDERVVRETCEKWTIPFLSYHYPVPELAKKWKMGLEETGRKVRQDAFSRAEADYFGKSETADLQGGGRVSAAREGKLRIRIALAHNENDVAETLLHNLCRGTGLKGLASILPVRDEIIRPILCLNKQEIVNYLIKEQIPYVTDSTNLTDDYTRNKIRHQILPILEEQVNASAVRHMAETASLVSQAEEYLSRQGERLVKKYGENRERGIFLSEAFWRDEPAIASYGVLQVFEELAGKRKDFTAAHVKSVESLLKLQVGRRINLPYDLAALRTYGGILLGERQLLGISDRNLSSKEYDPVKVEKNQERNALQKSVQLSKKELKTACEQVLFTDNVFYLKIFSNEGQKIEEKKYTKWLDYDKIKQELSIRTRQPGDFLIVDDKGSSKKLNRYFIDEKIPSEERDSILLLCTGSEVLWVVGGRINENYKIAPRTRRILEIQYQGGKDNHE</sequence>
<keyword evidence="2 8" id="KW-0963">Cytoplasm</keyword>
<dbReference type="CDD" id="cd01992">
    <property type="entry name" value="TilS_N"/>
    <property type="match status" value="1"/>
</dbReference>
<proteinExistence type="inferred from homology"/>
<dbReference type="NCBIfam" id="TIGR02432">
    <property type="entry name" value="lysidine_TilS_N"/>
    <property type="match status" value="1"/>
</dbReference>
<dbReference type="Pfam" id="PF11734">
    <property type="entry name" value="TilS_C"/>
    <property type="match status" value="1"/>
</dbReference>
<feature type="domain" description="Lysidine-tRNA(Ile) synthetase C-terminal" evidence="9">
    <location>
        <begin position="429"/>
        <end position="501"/>
    </location>
</feature>
<keyword evidence="11" id="KW-1185">Reference proteome</keyword>
<dbReference type="InterPro" id="IPR011063">
    <property type="entry name" value="TilS/TtcA_N"/>
</dbReference>
<comment type="function">
    <text evidence="8">Ligates lysine onto the cytidine present at position 34 of the AUA codon-specific tRNA(Ile) that contains the anticodon CAU, in an ATP-dependent manner. Cytidine is converted to lysidine, thus changing the amino acid specificity of the tRNA from methionine to isoleucine.</text>
</comment>
<keyword evidence="6 8" id="KW-0067">ATP-binding</keyword>
<dbReference type="SUPFAM" id="SSF82829">
    <property type="entry name" value="MesJ substrate recognition domain-like"/>
    <property type="match status" value="1"/>
</dbReference>
<comment type="catalytic activity">
    <reaction evidence="7 8">
        <text>cytidine(34) in tRNA(Ile2) + L-lysine + ATP = lysidine(34) in tRNA(Ile2) + AMP + diphosphate + H(+)</text>
        <dbReference type="Rhea" id="RHEA:43744"/>
        <dbReference type="Rhea" id="RHEA-COMP:10625"/>
        <dbReference type="Rhea" id="RHEA-COMP:10670"/>
        <dbReference type="ChEBI" id="CHEBI:15378"/>
        <dbReference type="ChEBI" id="CHEBI:30616"/>
        <dbReference type="ChEBI" id="CHEBI:32551"/>
        <dbReference type="ChEBI" id="CHEBI:33019"/>
        <dbReference type="ChEBI" id="CHEBI:82748"/>
        <dbReference type="ChEBI" id="CHEBI:83665"/>
        <dbReference type="ChEBI" id="CHEBI:456215"/>
        <dbReference type="EC" id="6.3.4.19"/>
    </reaction>
</comment>
<keyword evidence="5 8" id="KW-0547">Nucleotide-binding</keyword>
<dbReference type="PANTHER" id="PTHR43033">
    <property type="entry name" value="TRNA(ILE)-LYSIDINE SYNTHASE-RELATED"/>
    <property type="match status" value="1"/>
</dbReference>
<dbReference type="SMART" id="SM00977">
    <property type="entry name" value="TilS_C"/>
    <property type="match status" value="1"/>
</dbReference>
<dbReference type="PANTHER" id="PTHR43033:SF1">
    <property type="entry name" value="TRNA(ILE)-LYSIDINE SYNTHASE-RELATED"/>
    <property type="match status" value="1"/>
</dbReference>
<dbReference type="EC" id="6.3.4.19" evidence="8"/>
<evidence type="ECO:0000256" key="8">
    <source>
        <dbReference type="HAMAP-Rule" id="MF_01161"/>
    </source>
</evidence>
<dbReference type="Gene3D" id="3.40.50.620">
    <property type="entry name" value="HUPs"/>
    <property type="match status" value="1"/>
</dbReference>
<comment type="subcellular location">
    <subcellularLocation>
        <location evidence="1 8">Cytoplasm</location>
    </subcellularLocation>
</comment>
<evidence type="ECO:0000313" key="11">
    <source>
        <dbReference type="Proteomes" id="UP001644719"/>
    </source>
</evidence>
<dbReference type="InterPro" id="IPR012094">
    <property type="entry name" value="tRNA_Ile_lys_synt"/>
</dbReference>
<protein>
    <recommendedName>
        <fullName evidence="8">tRNA(Ile)-lysidine synthase</fullName>
        <ecNumber evidence="8">6.3.4.19</ecNumber>
    </recommendedName>
    <alternativeName>
        <fullName evidence="8">tRNA(Ile)-2-lysyl-cytidine synthase</fullName>
    </alternativeName>
    <alternativeName>
        <fullName evidence="8">tRNA(Ile)-lysidine synthetase</fullName>
    </alternativeName>
</protein>
<gene>
    <name evidence="8 10" type="primary">tilS</name>
    <name evidence="10" type="ORF">G5B17_20215</name>
</gene>
<dbReference type="SUPFAM" id="SSF52402">
    <property type="entry name" value="Adenine nucleotide alpha hydrolases-like"/>
    <property type="match status" value="1"/>
</dbReference>
<keyword evidence="3 8" id="KW-0436">Ligase</keyword>
<comment type="similarity">
    <text evidence="8">Belongs to the tRNA(Ile)-lysidine synthase family.</text>
</comment>
<name>A0ABX2HBS8_9FIRM</name>
<feature type="binding site" evidence="8">
    <location>
        <begin position="26"/>
        <end position="31"/>
    </location>
    <ligand>
        <name>ATP</name>
        <dbReference type="ChEBI" id="CHEBI:30616"/>
    </ligand>
</feature>
<evidence type="ECO:0000256" key="6">
    <source>
        <dbReference type="ARBA" id="ARBA00022840"/>
    </source>
</evidence>
<comment type="caution">
    <text evidence="10">The sequence shown here is derived from an EMBL/GenBank/DDBJ whole genome shotgun (WGS) entry which is preliminary data.</text>
</comment>
<keyword evidence="4 8" id="KW-0819">tRNA processing</keyword>
<dbReference type="Proteomes" id="UP001644719">
    <property type="component" value="Unassembled WGS sequence"/>
</dbReference>
<dbReference type="GO" id="GO:0032267">
    <property type="term" value="F:tRNA(Ile)-lysidine synthase activity"/>
    <property type="evidence" value="ECO:0007669"/>
    <property type="project" value="UniProtKB-EC"/>
</dbReference>
<evidence type="ECO:0000256" key="5">
    <source>
        <dbReference type="ARBA" id="ARBA00022741"/>
    </source>
</evidence>
<dbReference type="SUPFAM" id="SSF56037">
    <property type="entry name" value="PheT/TilS domain"/>
    <property type="match status" value="1"/>
</dbReference>
<dbReference type="HAMAP" id="MF_01161">
    <property type="entry name" value="tRNA_Ile_lys_synt"/>
    <property type="match status" value="1"/>
</dbReference>
<evidence type="ECO:0000256" key="1">
    <source>
        <dbReference type="ARBA" id="ARBA00004496"/>
    </source>
</evidence>
<evidence type="ECO:0000256" key="4">
    <source>
        <dbReference type="ARBA" id="ARBA00022694"/>
    </source>
</evidence>
<reference evidence="10 11" key="1">
    <citation type="journal article" date="2020" name="Cell Host Microbe">
        <title>Functional and Genomic Variation between Human-Derived Isolates of Lachnospiraceae Reveals Inter- and Intra-Species Diversity.</title>
        <authorList>
            <person name="Sorbara M.T."/>
            <person name="Littmann E.R."/>
            <person name="Fontana E."/>
            <person name="Moody T.U."/>
            <person name="Kohout C.E."/>
            <person name="Gjonbalaj M."/>
            <person name="Eaton V."/>
            <person name="Seok R."/>
            <person name="Leiner I.M."/>
            <person name="Pamer E.G."/>
        </authorList>
    </citation>
    <scope>NUCLEOTIDE SEQUENCE [LARGE SCALE GENOMIC DNA]</scope>
    <source>
        <strain evidence="10 11">MSK.17.74</strain>
    </source>
</reference>
<evidence type="ECO:0000256" key="7">
    <source>
        <dbReference type="ARBA" id="ARBA00048539"/>
    </source>
</evidence>
<evidence type="ECO:0000259" key="9">
    <source>
        <dbReference type="SMART" id="SM00977"/>
    </source>
</evidence>
<comment type="domain">
    <text evidence="8">The N-terminal region contains the highly conserved SGGXDS motif, predicted to be a P-loop motif involved in ATP binding.</text>
</comment>